<organism evidence="1 2">
    <name type="scientific">Niastella vici</name>
    <dbReference type="NCBI Taxonomy" id="1703345"/>
    <lineage>
        <taxon>Bacteria</taxon>
        <taxon>Pseudomonadati</taxon>
        <taxon>Bacteroidota</taxon>
        <taxon>Chitinophagia</taxon>
        <taxon>Chitinophagales</taxon>
        <taxon>Chitinophagaceae</taxon>
        <taxon>Niastella</taxon>
    </lineage>
</organism>
<gene>
    <name evidence="1" type="ORF">A3860_27945</name>
</gene>
<dbReference type="Proteomes" id="UP000192796">
    <property type="component" value="Unassembled WGS sequence"/>
</dbReference>
<comment type="caution">
    <text evidence="1">The sequence shown here is derived from an EMBL/GenBank/DDBJ whole genome shotgun (WGS) entry which is preliminary data.</text>
</comment>
<dbReference type="AlphaFoldDB" id="A0A1V9FW53"/>
<reference evidence="1 2" key="1">
    <citation type="submission" date="2016-03" db="EMBL/GenBank/DDBJ databases">
        <title>Niastella vici sp. nov., isolated from farmland soil.</title>
        <authorList>
            <person name="Chen L."/>
            <person name="Wang D."/>
            <person name="Yang S."/>
            <person name="Wang G."/>
        </authorList>
    </citation>
    <scope>NUCLEOTIDE SEQUENCE [LARGE SCALE GENOMIC DNA]</scope>
    <source>
        <strain evidence="1 2">DJ57</strain>
    </source>
</reference>
<proteinExistence type="predicted"/>
<name>A0A1V9FW53_9BACT</name>
<dbReference type="EMBL" id="LVYD01000050">
    <property type="protein sequence ID" value="OQP62528.1"/>
    <property type="molecule type" value="Genomic_DNA"/>
</dbReference>
<keyword evidence="2" id="KW-1185">Reference proteome</keyword>
<evidence type="ECO:0000313" key="1">
    <source>
        <dbReference type="EMBL" id="OQP62528.1"/>
    </source>
</evidence>
<evidence type="ECO:0000313" key="2">
    <source>
        <dbReference type="Proteomes" id="UP000192796"/>
    </source>
</evidence>
<protein>
    <submittedName>
        <fullName evidence="1">Uncharacterized protein</fullName>
    </submittedName>
</protein>
<accession>A0A1V9FW53</accession>
<sequence length="90" mass="10477">MSLSPVWYINPQIYYLAGKYRLNTRFSTNSQFYNLVVCGGLEKKRWDYDLVFDLVIEAEEKQLPGQITLSGGTYEYTIPKVREKNPSLFA</sequence>